<gene>
    <name evidence="1" type="ORF">O181_081568</name>
</gene>
<evidence type="ECO:0000313" key="2">
    <source>
        <dbReference type="Proteomes" id="UP000765509"/>
    </source>
</evidence>
<keyword evidence="2" id="KW-1185">Reference proteome</keyword>
<protein>
    <submittedName>
        <fullName evidence="1">Uncharacterized protein</fullName>
    </submittedName>
</protein>
<sequence length="143" mass="16038">MAIHLLGSPYGISSHSLFTANYPYPSPVANMATSSSYGPFMALHLNPEAIAAIYAQLGISGHFPQNQEKCPKWLFLAIWAHNTHFCAYLRTLRICAYLRIFVDFVHFDAKCRKDTFLPFGPVFGSEPKSGQKPQRTQKSLSKL</sequence>
<reference evidence="1" key="1">
    <citation type="submission" date="2021-03" db="EMBL/GenBank/DDBJ databases">
        <title>Draft genome sequence of rust myrtle Austropuccinia psidii MF-1, a brazilian biotype.</title>
        <authorList>
            <person name="Quecine M.C."/>
            <person name="Pachon D.M.R."/>
            <person name="Bonatelli M.L."/>
            <person name="Correr F.H."/>
            <person name="Franceschini L.M."/>
            <person name="Leite T.F."/>
            <person name="Margarido G.R.A."/>
            <person name="Almeida C.A."/>
            <person name="Ferrarezi J.A."/>
            <person name="Labate C.A."/>
        </authorList>
    </citation>
    <scope>NUCLEOTIDE SEQUENCE</scope>
    <source>
        <strain evidence="1">MF-1</strain>
    </source>
</reference>
<name>A0A9Q3IHL9_9BASI</name>
<dbReference type="AlphaFoldDB" id="A0A9Q3IHL9"/>
<organism evidence="1 2">
    <name type="scientific">Austropuccinia psidii MF-1</name>
    <dbReference type="NCBI Taxonomy" id="1389203"/>
    <lineage>
        <taxon>Eukaryota</taxon>
        <taxon>Fungi</taxon>
        <taxon>Dikarya</taxon>
        <taxon>Basidiomycota</taxon>
        <taxon>Pucciniomycotina</taxon>
        <taxon>Pucciniomycetes</taxon>
        <taxon>Pucciniales</taxon>
        <taxon>Sphaerophragmiaceae</taxon>
        <taxon>Austropuccinia</taxon>
    </lineage>
</organism>
<evidence type="ECO:0000313" key="1">
    <source>
        <dbReference type="EMBL" id="MBW0541853.1"/>
    </source>
</evidence>
<proteinExistence type="predicted"/>
<comment type="caution">
    <text evidence="1">The sequence shown here is derived from an EMBL/GenBank/DDBJ whole genome shotgun (WGS) entry which is preliminary data.</text>
</comment>
<dbReference type="Proteomes" id="UP000765509">
    <property type="component" value="Unassembled WGS sequence"/>
</dbReference>
<dbReference type="EMBL" id="AVOT02046536">
    <property type="protein sequence ID" value="MBW0541853.1"/>
    <property type="molecule type" value="Genomic_DNA"/>
</dbReference>
<accession>A0A9Q3IHL9</accession>